<keyword evidence="3" id="KW-1185">Reference proteome</keyword>
<sequence>MTRGLFVTGRRRPTLGALYVAAVGAFAVLLLALVGAGLASPVAVIIVAVPLGPIGVVAAALALPVLGAIPSPPVAVLILAAVLAIAAANVMLAAAASFVAAARLDRLREHALVR</sequence>
<feature type="transmembrane region" description="Helical" evidence="1">
    <location>
        <begin position="16"/>
        <end position="35"/>
    </location>
</feature>
<keyword evidence="1" id="KW-0812">Transmembrane</keyword>
<protein>
    <submittedName>
        <fullName evidence="2">Uncharacterized protein</fullName>
    </submittedName>
</protein>
<dbReference type="AlphaFoldDB" id="A0A4R7FS78"/>
<gene>
    <name evidence="2" type="ORF">CLV52_1268</name>
</gene>
<evidence type="ECO:0000313" key="2">
    <source>
        <dbReference type="EMBL" id="TDS80701.1"/>
    </source>
</evidence>
<dbReference type="EMBL" id="SOAM01000001">
    <property type="protein sequence ID" value="TDS80701.1"/>
    <property type="molecule type" value="Genomic_DNA"/>
</dbReference>
<proteinExistence type="predicted"/>
<keyword evidence="1" id="KW-0472">Membrane</keyword>
<comment type="caution">
    <text evidence="2">The sequence shown here is derived from an EMBL/GenBank/DDBJ whole genome shotgun (WGS) entry which is preliminary data.</text>
</comment>
<name>A0A4R7FS78_9MICO</name>
<organism evidence="2 3">
    <name type="scientific">Amnibacterium kyonggiense</name>
    <dbReference type="NCBI Taxonomy" id="595671"/>
    <lineage>
        <taxon>Bacteria</taxon>
        <taxon>Bacillati</taxon>
        <taxon>Actinomycetota</taxon>
        <taxon>Actinomycetes</taxon>
        <taxon>Micrococcales</taxon>
        <taxon>Microbacteriaceae</taxon>
        <taxon>Amnibacterium</taxon>
    </lineage>
</organism>
<dbReference type="RefSeq" id="WP_133765390.1">
    <property type="nucleotide sequence ID" value="NZ_BAAARP010000001.1"/>
</dbReference>
<evidence type="ECO:0000313" key="3">
    <source>
        <dbReference type="Proteomes" id="UP000295344"/>
    </source>
</evidence>
<keyword evidence="1" id="KW-1133">Transmembrane helix</keyword>
<feature type="transmembrane region" description="Helical" evidence="1">
    <location>
        <begin position="75"/>
        <end position="102"/>
    </location>
</feature>
<reference evidence="2 3" key="1">
    <citation type="submission" date="2019-03" db="EMBL/GenBank/DDBJ databases">
        <title>Genomic Encyclopedia of Archaeal and Bacterial Type Strains, Phase II (KMG-II): from individual species to whole genera.</title>
        <authorList>
            <person name="Goeker M."/>
        </authorList>
    </citation>
    <scope>NUCLEOTIDE SEQUENCE [LARGE SCALE GENOMIC DNA]</scope>
    <source>
        <strain evidence="2 3">DSM 24782</strain>
    </source>
</reference>
<evidence type="ECO:0000256" key="1">
    <source>
        <dbReference type="SAM" id="Phobius"/>
    </source>
</evidence>
<dbReference type="Proteomes" id="UP000295344">
    <property type="component" value="Unassembled WGS sequence"/>
</dbReference>
<accession>A0A4R7FS78</accession>
<feature type="transmembrane region" description="Helical" evidence="1">
    <location>
        <begin position="42"/>
        <end position="69"/>
    </location>
</feature>